<name>M7TGD2_EUTLA</name>
<dbReference type="OrthoDB" id="4616819at2759"/>
<gene>
    <name evidence="2" type="ORF">UCREL1_7253</name>
</gene>
<feature type="region of interest" description="Disordered" evidence="1">
    <location>
        <begin position="115"/>
        <end position="188"/>
    </location>
</feature>
<evidence type="ECO:0000256" key="1">
    <source>
        <dbReference type="SAM" id="MobiDB-lite"/>
    </source>
</evidence>
<proteinExistence type="predicted"/>
<reference evidence="3" key="1">
    <citation type="journal article" date="2013" name="Genome Announc.">
        <title>Draft genome sequence of the grapevine dieback fungus Eutypa lata UCR-EL1.</title>
        <authorList>
            <person name="Blanco-Ulate B."/>
            <person name="Rolshausen P.E."/>
            <person name="Cantu D."/>
        </authorList>
    </citation>
    <scope>NUCLEOTIDE SEQUENCE [LARGE SCALE GENOMIC DNA]</scope>
    <source>
        <strain evidence="3">UCR-EL1</strain>
    </source>
</reference>
<feature type="compositionally biased region" description="Basic residues" evidence="1">
    <location>
        <begin position="153"/>
        <end position="167"/>
    </location>
</feature>
<accession>M7TGD2</accession>
<dbReference type="KEGG" id="ela:UCREL1_7253"/>
<dbReference type="EMBL" id="KB706793">
    <property type="protein sequence ID" value="EMR65775.1"/>
    <property type="molecule type" value="Genomic_DNA"/>
</dbReference>
<dbReference type="AlphaFoldDB" id="M7TGD2"/>
<dbReference type="HOGENOM" id="CLU_663981_0_0_1"/>
<organism evidence="2 3">
    <name type="scientific">Eutypa lata (strain UCR-EL1)</name>
    <name type="common">Grapevine dieback disease fungus</name>
    <name type="synonym">Eutypa armeniacae</name>
    <dbReference type="NCBI Taxonomy" id="1287681"/>
    <lineage>
        <taxon>Eukaryota</taxon>
        <taxon>Fungi</taxon>
        <taxon>Dikarya</taxon>
        <taxon>Ascomycota</taxon>
        <taxon>Pezizomycotina</taxon>
        <taxon>Sordariomycetes</taxon>
        <taxon>Xylariomycetidae</taxon>
        <taxon>Xylariales</taxon>
        <taxon>Diatrypaceae</taxon>
        <taxon>Eutypa</taxon>
    </lineage>
</organism>
<evidence type="ECO:0000313" key="2">
    <source>
        <dbReference type="EMBL" id="EMR65775.1"/>
    </source>
</evidence>
<feature type="region of interest" description="Disordered" evidence="1">
    <location>
        <begin position="295"/>
        <end position="315"/>
    </location>
</feature>
<dbReference type="Proteomes" id="UP000012174">
    <property type="component" value="Unassembled WGS sequence"/>
</dbReference>
<feature type="region of interest" description="Disordered" evidence="1">
    <location>
        <begin position="245"/>
        <end position="267"/>
    </location>
</feature>
<keyword evidence="3" id="KW-1185">Reference proteome</keyword>
<feature type="compositionally biased region" description="Low complexity" evidence="1">
    <location>
        <begin position="295"/>
        <end position="311"/>
    </location>
</feature>
<protein>
    <submittedName>
        <fullName evidence="2">Uncharacterized protein</fullName>
    </submittedName>
</protein>
<evidence type="ECO:0000313" key="3">
    <source>
        <dbReference type="Proteomes" id="UP000012174"/>
    </source>
</evidence>
<sequence length="414" mass="46188">MPICNCTLHLYRYRVCRHYANPVKHECWRADWRDKGMCGYSFFPCGTPTKVRHNRNGMCEDCKVYFAQFGHLSKQVLESFLEYKESRGWRKKRVNPKLISPEKFIHPNILGALQNVPQPQPFRPHSPMKAESGGHHHHHNSNGDFIQPPPPVHHTKSSKRQAKRRPQTPHEPFVKPISESSFDQTAEAADPEYVEVPLTPQQFIGSGIPLYEIPRPHSTEESPLVRRITEVAERLFPNPESPVYPGVPKLSMPPKHRRLRRGTGESAAEGPTVIPAVIIDLPEPLVQNIVSPIAAPTPTASPEGTTAGATLRRARGRSRLFTPAAGDSALVRALSLETLSEQQIQEPPRCAQHVPGTYDFACSGCRSSLFRDPHCLIVTTADEHGNRQRVRSKSVAIPSGETVGAFPVVEGGWI</sequence>